<dbReference type="Proteomes" id="UP001054945">
    <property type="component" value="Unassembled WGS sequence"/>
</dbReference>
<proteinExistence type="predicted"/>
<evidence type="ECO:0000313" key="1">
    <source>
        <dbReference type="EMBL" id="GIY53355.1"/>
    </source>
</evidence>
<sequence length="139" mass="16120">MRQMDARGRGKVYRTISWHLNQDHRQERKGPVNKGTHPNQRCATSAPLPLLDRFDLCLSGQKGLRACHCGRENDSSKSFFWGVEAFSNHMHHLFACQRITETSECCRRDQTIIGHPSLTSSSREFETRRWRLFESAVEC</sequence>
<dbReference type="EMBL" id="BPLR01012353">
    <property type="protein sequence ID" value="GIY53355.1"/>
    <property type="molecule type" value="Genomic_DNA"/>
</dbReference>
<gene>
    <name evidence="1" type="ORF">CEXT_602911</name>
</gene>
<organism evidence="1 2">
    <name type="scientific">Caerostris extrusa</name>
    <name type="common">Bark spider</name>
    <name type="synonym">Caerostris bankana</name>
    <dbReference type="NCBI Taxonomy" id="172846"/>
    <lineage>
        <taxon>Eukaryota</taxon>
        <taxon>Metazoa</taxon>
        <taxon>Ecdysozoa</taxon>
        <taxon>Arthropoda</taxon>
        <taxon>Chelicerata</taxon>
        <taxon>Arachnida</taxon>
        <taxon>Araneae</taxon>
        <taxon>Araneomorphae</taxon>
        <taxon>Entelegynae</taxon>
        <taxon>Araneoidea</taxon>
        <taxon>Araneidae</taxon>
        <taxon>Caerostris</taxon>
    </lineage>
</organism>
<evidence type="ECO:0000313" key="2">
    <source>
        <dbReference type="Proteomes" id="UP001054945"/>
    </source>
</evidence>
<name>A0AAV4U6V5_CAEEX</name>
<reference evidence="1 2" key="1">
    <citation type="submission" date="2021-06" db="EMBL/GenBank/DDBJ databases">
        <title>Caerostris extrusa draft genome.</title>
        <authorList>
            <person name="Kono N."/>
            <person name="Arakawa K."/>
        </authorList>
    </citation>
    <scope>NUCLEOTIDE SEQUENCE [LARGE SCALE GENOMIC DNA]</scope>
</reference>
<dbReference type="AlphaFoldDB" id="A0AAV4U6V5"/>
<comment type="caution">
    <text evidence="1">The sequence shown here is derived from an EMBL/GenBank/DDBJ whole genome shotgun (WGS) entry which is preliminary data.</text>
</comment>
<accession>A0AAV4U6V5</accession>
<protein>
    <submittedName>
        <fullName evidence="1">Uncharacterized protein</fullName>
    </submittedName>
</protein>
<keyword evidence="2" id="KW-1185">Reference proteome</keyword>